<gene>
    <name evidence="1" type="ORF">HMPREF9195_00737</name>
</gene>
<protein>
    <submittedName>
        <fullName evidence="1">Uncharacterized protein</fullName>
    </submittedName>
</protein>
<dbReference type="Proteomes" id="UP000014634">
    <property type="component" value="Unassembled WGS sequence"/>
</dbReference>
<reference evidence="1 2" key="1">
    <citation type="submission" date="2013-04" db="EMBL/GenBank/DDBJ databases">
        <title>The Genome Sequence of Treponema medium ATCC 700293.</title>
        <authorList>
            <consortium name="The Broad Institute Genomics Platform"/>
            <person name="Earl A."/>
            <person name="Ward D."/>
            <person name="Feldgarden M."/>
            <person name="Gevers D."/>
            <person name="Leonetti C."/>
            <person name="Blanton J.M."/>
            <person name="Dewhirst F.E."/>
            <person name="Izard J."/>
            <person name="Walker B."/>
            <person name="Young S."/>
            <person name="Zeng Q."/>
            <person name="Gargeya S."/>
            <person name="Fitzgerald M."/>
            <person name="Haas B."/>
            <person name="Abouelleil A."/>
            <person name="Allen A.W."/>
            <person name="Alvarado L."/>
            <person name="Arachchi H.M."/>
            <person name="Berlin A.M."/>
            <person name="Chapman S.B."/>
            <person name="Gainer-Dewar J."/>
            <person name="Goldberg J."/>
            <person name="Griggs A."/>
            <person name="Gujja S."/>
            <person name="Hansen M."/>
            <person name="Howarth C."/>
            <person name="Imamovic A."/>
            <person name="Ireland A."/>
            <person name="Larimer J."/>
            <person name="McCowan C."/>
            <person name="Murphy C."/>
            <person name="Pearson M."/>
            <person name="Poon T.W."/>
            <person name="Priest M."/>
            <person name="Roberts A."/>
            <person name="Saif S."/>
            <person name="Shea T."/>
            <person name="Sisk P."/>
            <person name="Sykes S."/>
            <person name="Wortman J."/>
            <person name="Nusbaum C."/>
            <person name="Birren B."/>
        </authorList>
    </citation>
    <scope>NUCLEOTIDE SEQUENCE [LARGE SCALE GENOMIC DNA]</scope>
    <source>
        <strain evidence="1 2">ATCC 700293</strain>
    </source>
</reference>
<sequence length="52" mass="5757">MITAQGQLNSAISDSDKKFLQQRVDILDKQINTVVYGLYGLTADEVKIVEGE</sequence>
<evidence type="ECO:0000313" key="1">
    <source>
        <dbReference type="EMBL" id="EPF29451.1"/>
    </source>
</evidence>
<dbReference type="AlphaFoldDB" id="A0AA87TH08"/>
<organism evidence="1 2">
    <name type="scientific">Treponema medium ATCC 700293</name>
    <dbReference type="NCBI Taxonomy" id="1125700"/>
    <lineage>
        <taxon>Bacteria</taxon>
        <taxon>Pseudomonadati</taxon>
        <taxon>Spirochaetota</taxon>
        <taxon>Spirochaetia</taxon>
        <taxon>Spirochaetales</taxon>
        <taxon>Treponemataceae</taxon>
        <taxon>Treponema</taxon>
    </lineage>
</organism>
<name>A0AA87TH08_TREMD</name>
<accession>A0AA87TH08</accession>
<dbReference type="EMBL" id="ATFE01000004">
    <property type="protein sequence ID" value="EPF29451.1"/>
    <property type="molecule type" value="Genomic_DNA"/>
</dbReference>
<evidence type="ECO:0000313" key="2">
    <source>
        <dbReference type="Proteomes" id="UP000014634"/>
    </source>
</evidence>
<proteinExistence type="predicted"/>
<comment type="caution">
    <text evidence="1">The sequence shown here is derived from an EMBL/GenBank/DDBJ whole genome shotgun (WGS) entry which is preliminary data.</text>
</comment>
<dbReference type="RefSeq" id="WP_016522707.1">
    <property type="nucleotide sequence ID" value="NZ_KE332517.1"/>
</dbReference>